<proteinExistence type="predicted"/>
<evidence type="ECO:0000313" key="1">
    <source>
        <dbReference type="EMBL" id="SUM31633.1"/>
    </source>
</evidence>
<gene>
    <name evidence="1" type="ORF">NCTC12195_01068</name>
</gene>
<dbReference type="EMBL" id="UHDK01000001">
    <property type="protein sequence ID" value="SUM31633.1"/>
    <property type="molecule type" value="Genomic_DNA"/>
</dbReference>
<reference evidence="1 2" key="1">
    <citation type="submission" date="2018-06" db="EMBL/GenBank/DDBJ databases">
        <authorList>
            <consortium name="Pathogen Informatics"/>
            <person name="Doyle S."/>
        </authorList>
    </citation>
    <scope>NUCLEOTIDE SEQUENCE [LARGE SCALE GENOMIC DNA]</scope>
    <source>
        <strain evidence="1 2">NCTC12195</strain>
    </source>
</reference>
<dbReference type="Proteomes" id="UP000255277">
    <property type="component" value="Unassembled WGS sequence"/>
</dbReference>
<sequence>MIATKQFETVEEVRESIGKSNNIIRFKKTRNFSEVQKDIEKFKEVTQYEYRT</sequence>
<organism evidence="1 2">
    <name type="scientific">Staphylococcus gallinarum</name>
    <dbReference type="NCBI Taxonomy" id="1293"/>
    <lineage>
        <taxon>Bacteria</taxon>
        <taxon>Bacillati</taxon>
        <taxon>Bacillota</taxon>
        <taxon>Bacilli</taxon>
        <taxon>Bacillales</taxon>
        <taxon>Staphylococcaceae</taxon>
        <taxon>Staphylococcus</taxon>
    </lineage>
</organism>
<evidence type="ECO:0000313" key="2">
    <source>
        <dbReference type="Proteomes" id="UP000255277"/>
    </source>
</evidence>
<name>A0A380FDT5_STAGA</name>
<protein>
    <submittedName>
        <fullName evidence="1">Uncharacterized protein</fullName>
    </submittedName>
</protein>
<accession>A0A380FDT5</accession>
<dbReference type="AlphaFoldDB" id="A0A380FDT5"/>